<evidence type="ECO:0000313" key="2">
    <source>
        <dbReference type="Proteomes" id="UP000247702"/>
    </source>
</evidence>
<dbReference type="EMBL" id="BEXD01000197">
    <property type="protein sequence ID" value="GBB85191.1"/>
    <property type="molecule type" value="Genomic_DNA"/>
</dbReference>
<dbReference type="AlphaFoldDB" id="A0A2Z6QKB9"/>
<accession>A0A2Z6QKB9</accession>
<gene>
    <name evidence="1" type="ORF">RclHR1_11750004</name>
</gene>
<organism evidence="1 2">
    <name type="scientific">Rhizophagus clarus</name>
    <dbReference type="NCBI Taxonomy" id="94130"/>
    <lineage>
        <taxon>Eukaryota</taxon>
        <taxon>Fungi</taxon>
        <taxon>Fungi incertae sedis</taxon>
        <taxon>Mucoromycota</taxon>
        <taxon>Glomeromycotina</taxon>
        <taxon>Glomeromycetes</taxon>
        <taxon>Glomerales</taxon>
        <taxon>Glomeraceae</taxon>
        <taxon>Rhizophagus</taxon>
    </lineage>
</organism>
<sequence length="82" mass="9120">MSSKPRGLNVRIANAINGIEKSISPSSPRKINRGGLKVEGEWSNNSVGRPYTPDEEIREAPAIDMVEFADEEFRPEACMFII</sequence>
<evidence type="ECO:0000313" key="1">
    <source>
        <dbReference type="EMBL" id="GBB85191.1"/>
    </source>
</evidence>
<name>A0A2Z6QKB9_9GLOM</name>
<protein>
    <submittedName>
        <fullName evidence="1">Uncharacterized protein</fullName>
    </submittedName>
</protein>
<reference evidence="1 2" key="1">
    <citation type="submission" date="2017-11" db="EMBL/GenBank/DDBJ databases">
        <title>The genome of Rhizophagus clarus HR1 reveals common genetic basis of auxotrophy among arbuscular mycorrhizal fungi.</title>
        <authorList>
            <person name="Kobayashi Y."/>
        </authorList>
    </citation>
    <scope>NUCLEOTIDE SEQUENCE [LARGE SCALE GENOMIC DNA]</scope>
    <source>
        <strain evidence="1 2">HR1</strain>
    </source>
</reference>
<proteinExistence type="predicted"/>
<comment type="caution">
    <text evidence="1">The sequence shown here is derived from an EMBL/GenBank/DDBJ whole genome shotgun (WGS) entry which is preliminary data.</text>
</comment>
<dbReference type="Proteomes" id="UP000247702">
    <property type="component" value="Unassembled WGS sequence"/>
</dbReference>
<dbReference type="STRING" id="94130.A0A2Z6QKB9"/>
<keyword evidence="2" id="KW-1185">Reference proteome</keyword>